<dbReference type="PROSITE" id="PS00622">
    <property type="entry name" value="HTH_LUXR_1"/>
    <property type="match status" value="1"/>
</dbReference>
<dbReference type="GO" id="GO:0003677">
    <property type="term" value="F:DNA binding"/>
    <property type="evidence" value="ECO:0007669"/>
    <property type="project" value="InterPro"/>
</dbReference>
<name>A0A7I7XI51_9MYCO</name>
<keyword evidence="3" id="KW-1185">Reference proteome</keyword>
<evidence type="ECO:0000313" key="3">
    <source>
        <dbReference type="Proteomes" id="UP000466517"/>
    </source>
</evidence>
<dbReference type="InterPro" id="IPR003593">
    <property type="entry name" value="AAA+_ATPase"/>
</dbReference>
<dbReference type="SMART" id="SM00421">
    <property type="entry name" value="HTH_LUXR"/>
    <property type="match status" value="1"/>
</dbReference>
<reference evidence="2 3" key="1">
    <citation type="journal article" date="2019" name="Emerg. Microbes Infect.">
        <title>Comprehensive subspecies identification of 175 nontuberculous mycobacteria species based on 7547 genomic profiles.</title>
        <authorList>
            <person name="Matsumoto Y."/>
            <person name="Kinjo T."/>
            <person name="Motooka D."/>
            <person name="Nabeya D."/>
            <person name="Jung N."/>
            <person name="Uechi K."/>
            <person name="Horii T."/>
            <person name="Iida T."/>
            <person name="Fujita J."/>
            <person name="Nakamura S."/>
        </authorList>
    </citation>
    <scope>NUCLEOTIDE SEQUENCE [LARGE SCALE GENOMIC DNA]</scope>
    <source>
        <strain evidence="2 3">JCM 13574</strain>
    </source>
</reference>
<dbReference type="InterPro" id="IPR016032">
    <property type="entry name" value="Sig_transdc_resp-reg_C-effctor"/>
</dbReference>
<dbReference type="Pfam" id="PF00196">
    <property type="entry name" value="GerE"/>
    <property type="match status" value="1"/>
</dbReference>
<dbReference type="Gene3D" id="3.40.50.300">
    <property type="entry name" value="P-loop containing nucleotide triphosphate hydrolases"/>
    <property type="match status" value="1"/>
</dbReference>
<evidence type="ECO:0000313" key="2">
    <source>
        <dbReference type="EMBL" id="BBZ28854.1"/>
    </source>
</evidence>
<sequence>MPQHWPMIGRDRVVADVLGQLNDPDVHGIALTGAAGVGKTRIAREVVVHAEAVGWNVRTIAATATSQAIPLGACARWTDDGGGGPAALVRRVSEAVIGGASGGVLVFVDDVHLLDDLSALVVHRLVESGAAKVVLTTRTGESVPDAVATLWKDQRVLWRNVDALDCEQVAAVLAAAYGAPPTRRCGERFWGLTRGNMLFVRQLADQEITEGRLVALDGELRWEGEVTVDGSLAELVETQVGALREAVRKVVDVVTVAEPIELRCLAVLAEQEAIEEAEQRALIHLSEGQVFVGHPLFAEMRRARGGSTRLRRLRGEVAEAMDDDGSAAVVVKRGLLWLESDLPANAELLVSAATAANALLDFDIAERLFAAAADAGVGARAHVSRALSLFMMSEGESADEVLARAPLVGDTGTGYVNDVVMRASNALWTMRAPAEATRIVDEALLTETGERRQQLLVFQAIQLALAGRTAEVVETLGRIDRRDLDGHGTVMACLATCMAHGELGHPDRVAAAAAEAARALEFTDQATHLRGPITEVYTSGLAASGRIAEALDVAEHFHRSGYGQPAAMRDVAAQILGMAHLAAGDLTAALHHLPVRFDPGDWVGRGFLSVNSFSRFHLLRAQALARTGDPNAAAHAIEAAATLRHPAYRYYDSVELLAQAWLAAAEGRCGDARDLVHSAAEFACAHDQFAREVWCWQTAVQFGDVEAAGRLGELAAELKTPRATVAAAYAAALSSDEAAGLDRASQQLESMGDRLAAADAAAQSVASHRRAGHTDAASAATARARRLAAACGGAISPAITGLDVAAPLTEREREIVALVARGLTNRQIAQMMHLSVRTVESHVYRASSKTGLIGRAGLRDRIG</sequence>
<dbReference type="KEGG" id="mmag:MMAD_31490"/>
<dbReference type="InterPro" id="IPR027417">
    <property type="entry name" value="P-loop_NTPase"/>
</dbReference>
<dbReference type="Proteomes" id="UP000466517">
    <property type="component" value="Chromosome"/>
</dbReference>
<accession>A0A7I7XI51</accession>
<dbReference type="PROSITE" id="PS50043">
    <property type="entry name" value="HTH_LUXR_2"/>
    <property type="match status" value="1"/>
</dbReference>
<proteinExistence type="predicted"/>
<evidence type="ECO:0000259" key="1">
    <source>
        <dbReference type="PROSITE" id="PS50043"/>
    </source>
</evidence>
<dbReference type="EMBL" id="AP022610">
    <property type="protein sequence ID" value="BBZ28854.1"/>
    <property type="molecule type" value="Genomic_DNA"/>
</dbReference>
<gene>
    <name evidence="2" type="ORF">MMAD_31490</name>
</gene>
<feature type="domain" description="HTH luxR-type" evidence="1">
    <location>
        <begin position="801"/>
        <end position="863"/>
    </location>
</feature>
<dbReference type="SMART" id="SM00382">
    <property type="entry name" value="AAA"/>
    <property type="match status" value="1"/>
</dbReference>
<dbReference type="RefSeq" id="WP_163738914.1">
    <property type="nucleotide sequence ID" value="NZ_AP022610.1"/>
</dbReference>
<dbReference type="AlphaFoldDB" id="A0A7I7XI51"/>
<dbReference type="CDD" id="cd06170">
    <property type="entry name" value="LuxR_C_like"/>
    <property type="match status" value="1"/>
</dbReference>
<dbReference type="InterPro" id="IPR036388">
    <property type="entry name" value="WH-like_DNA-bd_sf"/>
</dbReference>
<dbReference type="PRINTS" id="PR00038">
    <property type="entry name" value="HTHLUXR"/>
</dbReference>
<organism evidence="2 3">
    <name type="scientific">Mycolicibacterium madagascariense</name>
    <dbReference type="NCBI Taxonomy" id="212765"/>
    <lineage>
        <taxon>Bacteria</taxon>
        <taxon>Bacillati</taxon>
        <taxon>Actinomycetota</taxon>
        <taxon>Actinomycetes</taxon>
        <taxon>Mycobacteriales</taxon>
        <taxon>Mycobacteriaceae</taxon>
        <taxon>Mycolicibacterium</taxon>
    </lineage>
</organism>
<dbReference type="SUPFAM" id="SSF52540">
    <property type="entry name" value="P-loop containing nucleoside triphosphate hydrolases"/>
    <property type="match status" value="1"/>
</dbReference>
<dbReference type="GO" id="GO:0006355">
    <property type="term" value="P:regulation of DNA-templated transcription"/>
    <property type="evidence" value="ECO:0007669"/>
    <property type="project" value="InterPro"/>
</dbReference>
<dbReference type="InterPro" id="IPR000792">
    <property type="entry name" value="Tscrpt_reg_LuxR_C"/>
</dbReference>
<dbReference type="Gene3D" id="1.10.10.10">
    <property type="entry name" value="Winged helix-like DNA-binding domain superfamily/Winged helix DNA-binding domain"/>
    <property type="match status" value="1"/>
</dbReference>
<dbReference type="SUPFAM" id="SSF46894">
    <property type="entry name" value="C-terminal effector domain of the bipartite response regulators"/>
    <property type="match status" value="1"/>
</dbReference>
<protein>
    <submittedName>
        <fullName evidence="2">Transcriptional regulator</fullName>
    </submittedName>
</protein>